<dbReference type="InterPro" id="IPR023803">
    <property type="entry name" value="Ribosomal_bS16_dom_sf"/>
</dbReference>
<comment type="caution">
    <text evidence="1">The sequence shown here is derived from an EMBL/GenBank/DDBJ whole genome shotgun (WGS) entry which is preliminary data.</text>
</comment>
<dbReference type="SUPFAM" id="SSF54565">
    <property type="entry name" value="Ribosomal protein S16"/>
    <property type="match status" value="1"/>
</dbReference>
<organism evidence="1 2">
    <name type="scientific">Riccia fluitans</name>
    <dbReference type="NCBI Taxonomy" id="41844"/>
    <lineage>
        <taxon>Eukaryota</taxon>
        <taxon>Viridiplantae</taxon>
        <taxon>Streptophyta</taxon>
        <taxon>Embryophyta</taxon>
        <taxon>Marchantiophyta</taxon>
        <taxon>Marchantiopsida</taxon>
        <taxon>Marchantiidae</taxon>
        <taxon>Marchantiales</taxon>
        <taxon>Ricciaceae</taxon>
        <taxon>Riccia</taxon>
    </lineage>
</organism>
<evidence type="ECO:0000313" key="2">
    <source>
        <dbReference type="Proteomes" id="UP001605036"/>
    </source>
</evidence>
<keyword evidence="2" id="KW-1185">Reference proteome</keyword>
<dbReference type="AlphaFoldDB" id="A0ABD1Y8X0"/>
<gene>
    <name evidence="1" type="ORF">R1flu_002242</name>
</gene>
<sequence>MLLSPNIGRTRLRVVVHYDRGIKVSDRGFGWRFCAVTKLCVNRSDDPDSAVSFPIRADCLGRITDVNALGIVLRVSSVRKIWAAAALPSPIFQIGFGRDGWSGQPVSILLLNLFRINRSNSRPSRSPVDDLERSSSFGFVKNANSPMRIDARPRLIAFSSDTLMLESAWAVGPGWEVCRRLFGSDWTHGQHVSAFVASVASHRIKSITVAQARPWVLALGPVDISPWWFISKERRERVNEENFQNLLCFPEDLFDLSDSSFRRNRTFLLEIDSIPRRWQGRLAANELGIVVKADRIKYWLGVGVQPSDTVAGILHKR</sequence>
<proteinExistence type="predicted"/>
<dbReference type="Proteomes" id="UP001605036">
    <property type="component" value="Unassembled WGS sequence"/>
</dbReference>
<name>A0ABD1Y8X0_9MARC</name>
<reference evidence="1 2" key="1">
    <citation type="submission" date="2024-09" db="EMBL/GenBank/DDBJ databases">
        <title>Chromosome-scale assembly of Riccia fluitans.</title>
        <authorList>
            <person name="Paukszto L."/>
            <person name="Sawicki J."/>
            <person name="Karawczyk K."/>
            <person name="Piernik-Szablinska J."/>
            <person name="Szczecinska M."/>
            <person name="Mazdziarz M."/>
        </authorList>
    </citation>
    <scope>NUCLEOTIDE SEQUENCE [LARGE SCALE GENOMIC DNA]</scope>
    <source>
        <strain evidence="1">Rf_01</strain>
        <tissue evidence="1">Aerial parts of the thallus</tissue>
    </source>
</reference>
<accession>A0ABD1Y8X0</accession>
<protein>
    <submittedName>
        <fullName evidence="1">Uncharacterized protein</fullName>
    </submittedName>
</protein>
<dbReference type="EMBL" id="JBHFFA010000006">
    <property type="protein sequence ID" value="KAL2622037.1"/>
    <property type="molecule type" value="Genomic_DNA"/>
</dbReference>
<dbReference type="Gene3D" id="3.30.1320.10">
    <property type="match status" value="1"/>
</dbReference>
<evidence type="ECO:0000313" key="1">
    <source>
        <dbReference type="EMBL" id="KAL2622037.1"/>
    </source>
</evidence>